<dbReference type="Pfam" id="PF03466">
    <property type="entry name" value="LysR_substrate"/>
    <property type="match status" value="1"/>
</dbReference>
<dbReference type="SUPFAM" id="SSF46785">
    <property type="entry name" value="Winged helix' DNA-binding domain"/>
    <property type="match status" value="1"/>
</dbReference>
<gene>
    <name evidence="7" type="ORF">ACFPJ6_11275</name>
</gene>
<dbReference type="PANTHER" id="PTHR30579:SF2">
    <property type="entry name" value="HTH-TYPE TRANSCRIPTIONAL REGULATOR ARGP"/>
    <property type="match status" value="1"/>
</dbReference>
<accession>A0ABW0GQ78</accession>
<dbReference type="InterPro" id="IPR036390">
    <property type="entry name" value="WH_DNA-bd_sf"/>
</dbReference>
<dbReference type="Proteomes" id="UP001596122">
    <property type="component" value="Unassembled WGS sequence"/>
</dbReference>
<keyword evidence="4" id="KW-0010">Activator</keyword>
<keyword evidence="8" id="KW-1185">Reference proteome</keyword>
<dbReference type="SUPFAM" id="SSF53850">
    <property type="entry name" value="Periplasmic binding protein-like II"/>
    <property type="match status" value="1"/>
</dbReference>
<evidence type="ECO:0000256" key="4">
    <source>
        <dbReference type="ARBA" id="ARBA00023159"/>
    </source>
</evidence>
<dbReference type="Pfam" id="PF00126">
    <property type="entry name" value="HTH_1"/>
    <property type="match status" value="1"/>
</dbReference>
<comment type="caution">
    <text evidence="7">The sequence shown here is derived from an EMBL/GenBank/DDBJ whole genome shotgun (WGS) entry which is preliminary data.</text>
</comment>
<dbReference type="NCBIfam" id="TIGR03298">
    <property type="entry name" value="argP"/>
    <property type="match status" value="1"/>
</dbReference>
<dbReference type="RefSeq" id="WP_340269265.1">
    <property type="nucleotide sequence ID" value="NZ_JBBEOG010000004.1"/>
</dbReference>
<evidence type="ECO:0000256" key="3">
    <source>
        <dbReference type="ARBA" id="ARBA00023125"/>
    </source>
</evidence>
<dbReference type="PANTHER" id="PTHR30579">
    <property type="entry name" value="TRANSCRIPTIONAL REGULATOR"/>
    <property type="match status" value="1"/>
</dbReference>
<dbReference type="Gene3D" id="1.10.10.10">
    <property type="entry name" value="Winged helix-like DNA-binding domain superfamily/Winged helix DNA-binding domain"/>
    <property type="match status" value="1"/>
</dbReference>
<dbReference type="InterPro" id="IPR036388">
    <property type="entry name" value="WH-like_DNA-bd_sf"/>
</dbReference>
<dbReference type="InterPro" id="IPR017685">
    <property type="entry name" value="ArgP"/>
</dbReference>
<evidence type="ECO:0000256" key="5">
    <source>
        <dbReference type="ARBA" id="ARBA00023163"/>
    </source>
</evidence>
<keyword evidence="3 7" id="KW-0238">DNA-binding</keyword>
<feature type="domain" description="HTH lysR-type" evidence="6">
    <location>
        <begin position="5"/>
        <end position="61"/>
    </location>
</feature>
<evidence type="ECO:0000256" key="2">
    <source>
        <dbReference type="ARBA" id="ARBA00023015"/>
    </source>
</evidence>
<dbReference type="InterPro" id="IPR050176">
    <property type="entry name" value="LTTR"/>
</dbReference>
<keyword evidence="2" id="KW-0805">Transcription regulation</keyword>
<dbReference type="PROSITE" id="PS50931">
    <property type="entry name" value="HTH_LYSR"/>
    <property type="match status" value="1"/>
</dbReference>
<organism evidence="7 8">
    <name type="scientific">Aquipuribacter nitratireducens</name>
    <dbReference type="NCBI Taxonomy" id="650104"/>
    <lineage>
        <taxon>Bacteria</taxon>
        <taxon>Bacillati</taxon>
        <taxon>Actinomycetota</taxon>
        <taxon>Actinomycetes</taxon>
        <taxon>Micrococcales</taxon>
        <taxon>Intrasporangiaceae</taxon>
        <taxon>Aquipuribacter</taxon>
    </lineage>
</organism>
<dbReference type="Gene3D" id="3.40.190.290">
    <property type="match status" value="1"/>
</dbReference>
<comment type="similarity">
    <text evidence="1">Belongs to the LysR transcriptional regulatory family.</text>
</comment>
<protein>
    <submittedName>
        <fullName evidence="7">ArgP/LysG family DNA-binding transcriptional regulator</fullName>
    </submittedName>
</protein>
<dbReference type="EMBL" id="JBHSLD010000009">
    <property type="protein sequence ID" value="MFC5381375.1"/>
    <property type="molecule type" value="Genomic_DNA"/>
</dbReference>
<evidence type="ECO:0000313" key="8">
    <source>
        <dbReference type="Proteomes" id="UP001596122"/>
    </source>
</evidence>
<dbReference type="InterPro" id="IPR005119">
    <property type="entry name" value="LysR_subst-bd"/>
</dbReference>
<dbReference type="InterPro" id="IPR000847">
    <property type="entry name" value="LysR_HTH_N"/>
</dbReference>
<proteinExistence type="inferred from homology"/>
<reference evidence="8" key="1">
    <citation type="journal article" date="2019" name="Int. J. Syst. Evol. Microbiol.">
        <title>The Global Catalogue of Microorganisms (GCM) 10K type strain sequencing project: providing services to taxonomists for standard genome sequencing and annotation.</title>
        <authorList>
            <consortium name="The Broad Institute Genomics Platform"/>
            <consortium name="The Broad Institute Genome Sequencing Center for Infectious Disease"/>
            <person name="Wu L."/>
            <person name="Ma J."/>
        </authorList>
    </citation>
    <scope>NUCLEOTIDE SEQUENCE [LARGE SCALE GENOMIC DNA]</scope>
    <source>
        <strain evidence="8">CCUG 43114</strain>
    </source>
</reference>
<dbReference type="NCBIfam" id="NF002964">
    <property type="entry name" value="PRK03635.1"/>
    <property type="match status" value="1"/>
</dbReference>
<sequence length="301" mass="31643">MALDLDTAQLRSLAAAVDTGSLEAAAHALHVTPSAMSQRLRALEGAVGQVLLVRSRPVRPTGAGEVVLRLARQVLALSHEVAVELGSGPADTDAWPLVPVAVNADSLATWVLPALAALAPPVRVELHRADQDRTHLLLRDGTVMAAVTSRADPAPGCRSVPLGRMRYRAMATPAVLERWFSHLDPVDALARAPLVRYDRDDDLQHVVLRRVGVTVDPPTHTVPATGEHLAAVGLGLGWGMVPDARHGVPVGAPAGLVPLPLPTATATVDVALHWQSWRLRSPALSRVGDALVAAAAARLHG</sequence>
<evidence type="ECO:0000313" key="7">
    <source>
        <dbReference type="EMBL" id="MFC5381375.1"/>
    </source>
</evidence>
<evidence type="ECO:0000256" key="1">
    <source>
        <dbReference type="ARBA" id="ARBA00009437"/>
    </source>
</evidence>
<dbReference type="GO" id="GO:0003677">
    <property type="term" value="F:DNA binding"/>
    <property type="evidence" value="ECO:0007669"/>
    <property type="project" value="UniProtKB-KW"/>
</dbReference>
<evidence type="ECO:0000259" key="6">
    <source>
        <dbReference type="PROSITE" id="PS50931"/>
    </source>
</evidence>
<keyword evidence="5" id="KW-0804">Transcription</keyword>
<name>A0ABW0GQ78_9MICO</name>